<feature type="region of interest" description="Disordered" evidence="1">
    <location>
        <begin position="32"/>
        <end position="196"/>
    </location>
</feature>
<protein>
    <submittedName>
        <fullName evidence="2">Uncharacterized protein</fullName>
    </submittedName>
</protein>
<organism evidence="2">
    <name type="scientific">Tetraselmis chuii</name>
    <dbReference type="NCBI Taxonomy" id="63592"/>
    <lineage>
        <taxon>Eukaryota</taxon>
        <taxon>Viridiplantae</taxon>
        <taxon>Chlorophyta</taxon>
        <taxon>core chlorophytes</taxon>
        <taxon>Chlorodendrophyceae</taxon>
        <taxon>Chlorodendrales</taxon>
        <taxon>Chlorodendraceae</taxon>
        <taxon>Tetraselmis</taxon>
    </lineage>
</organism>
<gene>
    <name evidence="2" type="ORF">TCHU04912_LOCUS5196</name>
</gene>
<dbReference type="AlphaFoldDB" id="A0A7S1X1N4"/>
<accession>A0A7S1X1N4</accession>
<feature type="compositionally biased region" description="Acidic residues" evidence="1">
    <location>
        <begin position="153"/>
        <end position="165"/>
    </location>
</feature>
<evidence type="ECO:0000256" key="1">
    <source>
        <dbReference type="SAM" id="MobiDB-lite"/>
    </source>
</evidence>
<dbReference type="EMBL" id="HBGG01010305">
    <property type="protein sequence ID" value="CAD9202962.1"/>
    <property type="molecule type" value="Transcribed_RNA"/>
</dbReference>
<evidence type="ECO:0000313" key="2">
    <source>
        <dbReference type="EMBL" id="CAD9202962.1"/>
    </source>
</evidence>
<proteinExistence type="predicted"/>
<feature type="compositionally biased region" description="Basic and acidic residues" evidence="1">
    <location>
        <begin position="49"/>
        <end position="60"/>
    </location>
</feature>
<reference evidence="2" key="1">
    <citation type="submission" date="2021-01" db="EMBL/GenBank/DDBJ databases">
        <authorList>
            <person name="Corre E."/>
            <person name="Pelletier E."/>
            <person name="Niang G."/>
            <person name="Scheremetjew M."/>
            <person name="Finn R."/>
            <person name="Kale V."/>
            <person name="Holt S."/>
            <person name="Cochrane G."/>
            <person name="Meng A."/>
            <person name="Brown T."/>
            <person name="Cohen L."/>
        </authorList>
    </citation>
    <scope>NUCLEOTIDE SEQUENCE</scope>
    <source>
        <strain evidence="2">PLY429</strain>
    </source>
</reference>
<name>A0A7S1X1N4_9CHLO</name>
<sequence>MNLTNGTAVAKPLFAVAIKELGGETVGLSVERDDKTGELKVVQLPMDGQKSKGEKAKPSAEETPATTEEEEAVEQPGGGETDGGDASSDIVEAEIVVTEEEVAPAPPESSEEQDVDTPVVELTEDEAEDADTPVVDLTGDEVGDGVDVAGPGEQEDAGPVEDVAGEDPPLAGAIILPPVEDPSAGDEAESVSAPVAGVVQDVPQEIKAEDEQ</sequence>
<feature type="compositionally biased region" description="Acidic residues" evidence="1">
    <location>
        <begin position="122"/>
        <end position="131"/>
    </location>
</feature>